<evidence type="ECO:0000256" key="2">
    <source>
        <dbReference type="ARBA" id="ARBA00010701"/>
    </source>
</evidence>
<feature type="domain" description="Lipase" evidence="5">
    <location>
        <begin position="77"/>
        <end position="330"/>
    </location>
</feature>
<dbReference type="AlphaFoldDB" id="A0A7R9D8Y4"/>
<dbReference type="InterPro" id="IPR013818">
    <property type="entry name" value="Lipase"/>
</dbReference>
<name>A0A7R9D8Y4_TIMPO</name>
<dbReference type="PANTHER" id="PTHR11610:SF190">
    <property type="entry name" value="VITELLOGENIN-3-LIKE PROTEIN"/>
    <property type="match status" value="1"/>
</dbReference>
<dbReference type="InterPro" id="IPR029058">
    <property type="entry name" value="AB_hydrolase_fold"/>
</dbReference>
<evidence type="ECO:0000256" key="3">
    <source>
        <dbReference type="ARBA" id="ARBA00022525"/>
    </source>
</evidence>
<keyword evidence="3" id="KW-0964">Secreted</keyword>
<dbReference type="CDD" id="cd00707">
    <property type="entry name" value="Pancreat_lipase_like"/>
    <property type="match status" value="1"/>
</dbReference>
<dbReference type="Pfam" id="PF00151">
    <property type="entry name" value="Lipase"/>
    <property type="match status" value="1"/>
</dbReference>
<gene>
    <name evidence="6" type="ORF">TPSB3V08_LOCUS6739</name>
</gene>
<sequence length="452" mass="50684">MKSSERTSSSRYLISIAVRPTTLAINCIPVLYAEKLESNSIPDEDEGSYEKVRWMLMPDGRGETQLAILSGAEPRTVASVENIQFHLYTRENREQAEVGTLNKTFLPSFSNFRPKRPTKVLVHGFGDNVRESYMVPLLKEAFLDHDDYNVLAVNWGLLAATPWYNTAAYNTAPTARHTAALLDHLTESTGARMKDFHLVGFSLGAHVVGMTGQFVTKGRVARITGLDPAKVLFSATPLDLRLDATDAHLVEVVHTSGGYLGFDSPIGHRDFYPNGGFWPQPGCALDLIATCSHRRAYYYYAEAIRKGRGFQGVRCSTWTDFQSGNCTDDNTKAEMWEEAADDRSDELVQLNLWASFIVRLSMPKVRGETMKPQHGIVQLTTILFVHDILENDQLREANRCRCWDSFYSECINMNLRIHSSACGTYITCTVPGLVPRNNKATKVLMGEHVPYR</sequence>
<dbReference type="PRINTS" id="PR00821">
    <property type="entry name" value="TAGLIPASE"/>
</dbReference>
<dbReference type="GO" id="GO:0005615">
    <property type="term" value="C:extracellular space"/>
    <property type="evidence" value="ECO:0007669"/>
    <property type="project" value="TreeGrafter"/>
</dbReference>
<comment type="similarity">
    <text evidence="2 4">Belongs to the AB hydrolase superfamily. Lipase family.</text>
</comment>
<organism evidence="6">
    <name type="scientific">Timema poppense</name>
    <name type="common">Walking stick</name>
    <dbReference type="NCBI Taxonomy" id="170557"/>
    <lineage>
        <taxon>Eukaryota</taxon>
        <taxon>Metazoa</taxon>
        <taxon>Ecdysozoa</taxon>
        <taxon>Arthropoda</taxon>
        <taxon>Hexapoda</taxon>
        <taxon>Insecta</taxon>
        <taxon>Pterygota</taxon>
        <taxon>Neoptera</taxon>
        <taxon>Polyneoptera</taxon>
        <taxon>Phasmatodea</taxon>
        <taxon>Timematodea</taxon>
        <taxon>Timematoidea</taxon>
        <taxon>Timematidae</taxon>
        <taxon>Timema</taxon>
    </lineage>
</organism>
<dbReference type="GO" id="GO:0016042">
    <property type="term" value="P:lipid catabolic process"/>
    <property type="evidence" value="ECO:0007669"/>
    <property type="project" value="TreeGrafter"/>
</dbReference>
<evidence type="ECO:0000259" key="5">
    <source>
        <dbReference type="Pfam" id="PF00151"/>
    </source>
</evidence>
<dbReference type="InterPro" id="IPR000734">
    <property type="entry name" value="TAG_lipase"/>
</dbReference>
<reference evidence="6" key="1">
    <citation type="submission" date="2020-11" db="EMBL/GenBank/DDBJ databases">
        <authorList>
            <person name="Tran Van P."/>
        </authorList>
    </citation>
    <scope>NUCLEOTIDE SEQUENCE</scope>
</reference>
<comment type="subcellular location">
    <subcellularLocation>
        <location evidence="1">Secreted</location>
    </subcellularLocation>
</comment>
<proteinExistence type="inferred from homology"/>
<dbReference type="EMBL" id="OD004075">
    <property type="protein sequence ID" value="CAD7409252.1"/>
    <property type="molecule type" value="Genomic_DNA"/>
</dbReference>
<dbReference type="GO" id="GO:0016298">
    <property type="term" value="F:lipase activity"/>
    <property type="evidence" value="ECO:0007669"/>
    <property type="project" value="InterPro"/>
</dbReference>
<evidence type="ECO:0000313" key="6">
    <source>
        <dbReference type="EMBL" id="CAD7409252.1"/>
    </source>
</evidence>
<dbReference type="PANTHER" id="PTHR11610">
    <property type="entry name" value="LIPASE"/>
    <property type="match status" value="1"/>
</dbReference>
<dbReference type="InterPro" id="IPR033906">
    <property type="entry name" value="Lipase_N"/>
</dbReference>
<dbReference type="SUPFAM" id="SSF53474">
    <property type="entry name" value="alpha/beta-Hydrolases"/>
    <property type="match status" value="1"/>
</dbReference>
<evidence type="ECO:0000256" key="1">
    <source>
        <dbReference type="ARBA" id="ARBA00004613"/>
    </source>
</evidence>
<protein>
    <recommendedName>
        <fullName evidence="5">Lipase domain-containing protein</fullName>
    </recommendedName>
</protein>
<evidence type="ECO:0000256" key="4">
    <source>
        <dbReference type="RuleBase" id="RU004262"/>
    </source>
</evidence>
<dbReference type="Gene3D" id="3.40.50.1820">
    <property type="entry name" value="alpha/beta hydrolase"/>
    <property type="match status" value="1"/>
</dbReference>
<accession>A0A7R9D8Y4</accession>